<name>A0A9P6NAJ3_9BASI</name>
<keyword evidence="5" id="KW-0489">Methyltransferase</keyword>
<dbReference type="PANTHER" id="PTHR14614:SF39">
    <property type="entry name" value="HISTIDINE PROTEIN METHYLTRANSFERASE 1 HOMOLOG"/>
    <property type="match status" value="1"/>
</dbReference>
<keyword evidence="6" id="KW-0808">Transferase</keyword>
<dbReference type="Gene3D" id="3.40.50.150">
    <property type="entry name" value="Vaccinia Virus protein VP39"/>
    <property type="match status" value="1"/>
</dbReference>
<keyword evidence="12" id="KW-1185">Reference proteome</keyword>
<dbReference type="InterPro" id="IPR019410">
    <property type="entry name" value="Methyltransf_16"/>
</dbReference>
<organism evidence="11 12">
    <name type="scientific">Cronartium quercuum f. sp. fusiforme G11</name>
    <dbReference type="NCBI Taxonomy" id="708437"/>
    <lineage>
        <taxon>Eukaryota</taxon>
        <taxon>Fungi</taxon>
        <taxon>Dikarya</taxon>
        <taxon>Basidiomycota</taxon>
        <taxon>Pucciniomycotina</taxon>
        <taxon>Pucciniomycetes</taxon>
        <taxon>Pucciniales</taxon>
        <taxon>Coleosporiaceae</taxon>
        <taxon>Cronartium</taxon>
    </lineage>
</organism>
<dbReference type="Proteomes" id="UP000886653">
    <property type="component" value="Unassembled WGS sequence"/>
</dbReference>
<dbReference type="InterPro" id="IPR029063">
    <property type="entry name" value="SAM-dependent_MTases_sf"/>
</dbReference>
<keyword evidence="8" id="KW-0539">Nucleus</keyword>
<dbReference type="AlphaFoldDB" id="A0A9P6NAJ3"/>
<dbReference type="SUPFAM" id="SSF53335">
    <property type="entry name" value="S-adenosyl-L-methionine-dependent methyltransferases"/>
    <property type="match status" value="1"/>
</dbReference>
<feature type="region of interest" description="Disordered" evidence="10">
    <location>
        <begin position="96"/>
        <end position="150"/>
    </location>
</feature>
<feature type="region of interest" description="Disordered" evidence="10">
    <location>
        <begin position="16"/>
        <end position="48"/>
    </location>
</feature>
<evidence type="ECO:0000313" key="11">
    <source>
        <dbReference type="EMBL" id="KAG0140463.1"/>
    </source>
</evidence>
<comment type="subcellular location">
    <subcellularLocation>
        <location evidence="2">Cytoplasm</location>
    </subcellularLocation>
    <subcellularLocation>
        <location evidence="1">Nucleus</location>
    </subcellularLocation>
</comment>
<dbReference type="GO" id="GO:0032259">
    <property type="term" value="P:methylation"/>
    <property type="evidence" value="ECO:0007669"/>
    <property type="project" value="UniProtKB-KW"/>
</dbReference>
<gene>
    <name evidence="11" type="ORF">CROQUDRAFT_665139</name>
</gene>
<evidence type="ECO:0000256" key="6">
    <source>
        <dbReference type="ARBA" id="ARBA00022679"/>
    </source>
</evidence>
<feature type="compositionally biased region" description="Basic and acidic residues" evidence="10">
    <location>
        <begin position="31"/>
        <end position="48"/>
    </location>
</feature>
<evidence type="ECO:0000256" key="4">
    <source>
        <dbReference type="ARBA" id="ARBA00022490"/>
    </source>
</evidence>
<keyword evidence="7" id="KW-0949">S-adenosyl-L-methionine</keyword>
<feature type="compositionally biased region" description="Basic and acidic residues" evidence="10">
    <location>
        <begin position="114"/>
        <end position="145"/>
    </location>
</feature>
<proteinExistence type="inferred from homology"/>
<dbReference type="EC" id="2.1.1.85" evidence="3"/>
<accession>A0A9P6NAJ3</accession>
<evidence type="ECO:0000256" key="1">
    <source>
        <dbReference type="ARBA" id="ARBA00004123"/>
    </source>
</evidence>
<dbReference type="GO" id="GO:0018064">
    <property type="term" value="F:protein-L-histidine N-tele-methyltransferase activity"/>
    <property type="evidence" value="ECO:0007669"/>
    <property type="project" value="UniProtKB-EC"/>
</dbReference>
<keyword evidence="4" id="KW-0963">Cytoplasm</keyword>
<evidence type="ECO:0000256" key="2">
    <source>
        <dbReference type="ARBA" id="ARBA00004496"/>
    </source>
</evidence>
<evidence type="ECO:0000256" key="8">
    <source>
        <dbReference type="ARBA" id="ARBA00023242"/>
    </source>
</evidence>
<sequence>MFKFDFDLKELEAEVDDPASYSTSNISALKISDENPTRDSDSTDSERECHEIALKQLLESLPPFLSYSTIEIPGPTEEVEASIWRRDLYDAKYQTYLDPEDQTNSDSEEEKEEDQTPERLTQESEKKRKATAKTDRTKDPTRSNDHLQNLLTAPSDLLPGVYEGGFKTWESSLDLIRYFSRTGIHLTTRLKDPKRKETMRLLEVGCGTALPTVWLLYKLFYDLIYQDHLKNQNLQASSQSNEPSRVAQPLEFYLQDFNEEVLYLLTLPNIILAFHRASQLALANDNPDSESNQTEVEPSGDLELTADLKTRFVNLLERHHLQLRFFHGPWRSFLRTPSSSNQFELIYSSETIYSPITLPSLVSLFARATASPPSKTTLTQLLVAAKKVYFGVGGSSFEFVRQIEALGGQVHTVWPTESDDPESLGVGRLIMSVTWPGHS</sequence>
<comment type="caution">
    <text evidence="11">The sequence shown here is derived from an EMBL/GenBank/DDBJ whole genome shotgun (WGS) entry which is preliminary data.</text>
</comment>
<dbReference type="PANTHER" id="PTHR14614">
    <property type="entry name" value="HEPATOCELLULAR CARCINOMA-ASSOCIATED ANTIGEN"/>
    <property type="match status" value="1"/>
</dbReference>
<dbReference type="GO" id="GO:0005737">
    <property type="term" value="C:cytoplasm"/>
    <property type="evidence" value="ECO:0007669"/>
    <property type="project" value="UniProtKB-SubCell"/>
</dbReference>
<protein>
    <recommendedName>
        <fullName evidence="3">protein-histidine N-methyltransferase</fullName>
        <ecNumber evidence="3">2.1.1.85</ecNumber>
    </recommendedName>
</protein>
<evidence type="ECO:0000256" key="3">
    <source>
        <dbReference type="ARBA" id="ARBA00012533"/>
    </source>
</evidence>
<evidence type="ECO:0000256" key="7">
    <source>
        <dbReference type="ARBA" id="ARBA00022691"/>
    </source>
</evidence>
<evidence type="ECO:0000313" key="12">
    <source>
        <dbReference type="Proteomes" id="UP000886653"/>
    </source>
</evidence>
<dbReference type="OrthoDB" id="2506646at2759"/>
<comment type="similarity">
    <text evidence="9">Belongs to the methyltransferase superfamily. METTL18 family.</text>
</comment>
<dbReference type="EMBL" id="MU167442">
    <property type="protein sequence ID" value="KAG0140463.1"/>
    <property type="molecule type" value="Genomic_DNA"/>
</dbReference>
<evidence type="ECO:0000256" key="10">
    <source>
        <dbReference type="SAM" id="MobiDB-lite"/>
    </source>
</evidence>
<feature type="compositionally biased region" description="Acidic residues" evidence="10">
    <location>
        <begin position="98"/>
        <end position="113"/>
    </location>
</feature>
<reference evidence="11" key="1">
    <citation type="submission" date="2013-11" db="EMBL/GenBank/DDBJ databases">
        <title>Genome sequence of the fusiform rust pathogen reveals effectors for host alternation and coevolution with pine.</title>
        <authorList>
            <consortium name="DOE Joint Genome Institute"/>
            <person name="Smith K."/>
            <person name="Pendleton A."/>
            <person name="Kubisiak T."/>
            <person name="Anderson C."/>
            <person name="Salamov A."/>
            <person name="Aerts A."/>
            <person name="Riley R."/>
            <person name="Clum A."/>
            <person name="Lindquist E."/>
            <person name="Ence D."/>
            <person name="Campbell M."/>
            <person name="Kronenberg Z."/>
            <person name="Feau N."/>
            <person name="Dhillon B."/>
            <person name="Hamelin R."/>
            <person name="Burleigh J."/>
            <person name="Smith J."/>
            <person name="Yandell M."/>
            <person name="Nelson C."/>
            <person name="Grigoriev I."/>
            <person name="Davis J."/>
        </authorList>
    </citation>
    <scope>NUCLEOTIDE SEQUENCE</scope>
    <source>
        <strain evidence="11">G11</strain>
    </source>
</reference>
<dbReference type="GO" id="GO:0005634">
    <property type="term" value="C:nucleus"/>
    <property type="evidence" value="ECO:0007669"/>
    <property type="project" value="UniProtKB-SubCell"/>
</dbReference>
<evidence type="ECO:0000256" key="5">
    <source>
        <dbReference type="ARBA" id="ARBA00022603"/>
    </source>
</evidence>
<evidence type="ECO:0000256" key="9">
    <source>
        <dbReference type="ARBA" id="ARBA00038126"/>
    </source>
</evidence>